<gene>
    <name evidence="2" type="ORF">E6K81_16305</name>
</gene>
<protein>
    <submittedName>
        <fullName evidence="2">Porin</fullName>
    </submittedName>
</protein>
<sequence>MRGVGARAARGLLIGLLAGACLGTPRPCAAAPSSHPAWIDEVTLDGFLSTSYSYNFNRPASGTNQFRVFDFDDNTFKLDEFELVAQKPAAKARDAGFRVDLTVGSSVPRVTAAAGLFRDAAGTAGDLDVHQAFLSYVAPLGSGLRLDAGKFITGHGYEVIDGYDGWNDHATRSLLFGFAIPFTHVGLRASGAFSPRVSGMVMLVNGWDVARDNNRAKSLGAQLTVTPRPALTLAVSGMTGPERNGNNHDRRDLLDLVAIYKATSRLTLGANADFGTEANAVGPGQDGGWSGAAGYARMVLTERCALSVRVESFSDGDGVRTGVPQRIREFTLTPEHRLSPHLLLRADLRVDRSNQRVFDDPPGLTRTQPTVLVNALYSF</sequence>
<organism evidence="2 3">
    <name type="scientific">Eiseniibacteriota bacterium</name>
    <dbReference type="NCBI Taxonomy" id="2212470"/>
    <lineage>
        <taxon>Bacteria</taxon>
        <taxon>Candidatus Eiseniibacteriota</taxon>
    </lineage>
</organism>
<dbReference type="AlphaFoldDB" id="A0A538TYU1"/>
<feature type="chain" id="PRO_5022142815" evidence="1">
    <location>
        <begin position="31"/>
        <end position="379"/>
    </location>
</feature>
<name>A0A538TYU1_UNCEI</name>
<comment type="caution">
    <text evidence="2">The sequence shown here is derived from an EMBL/GenBank/DDBJ whole genome shotgun (WGS) entry which is preliminary data.</text>
</comment>
<proteinExistence type="predicted"/>
<accession>A0A538TYU1</accession>
<evidence type="ECO:0000313" key="2">
    <source>
        <dbReference type="EMBL" id="TMQ68802.1"/>
    </source>
</evidence>
<reference evidence="2 3" key="1">
    <citation type="journal article" date="2019" name="Nat. Microbiol.">
        <title>Mediterranean grassland soil C-N compound turnover is dependent on rainfall and depth, and is mediated by genomically divergent microorganisms.</title>
        <authorList>
            <person name="Diamond S."/>
            <person name="Andeer P.F."/>
            <person name="Li Z."/>
            <person name="Crits-Christoph A."/>
            <person name="Burstein D."/>
            <person name="Anantharaman K."/>
            <person name="Lane K.R."/>
            <person name="Thomas B.C."/>
            <person name="Pan C."/>
            <person name="Northen T.R."/>
            <person name="Banfield J.F."/>
        </authorList>
    </citation>
    <scope>NUCLEOTIDE SEQUENCE [LARGE SCALE GENOMIC DNA]</scope>
    <source>
        <strain evidence="2">WS_11</strain>
    </source>
</reference>
<dbReference type="EMBL" id="VBPB01000374">
    <property type="protein sequence ID" value="TMQ68802.1"/>
    <property type="molecule type" value="Genomic_DNA"/>
</dbReference>
<dbReference type="SUPFAM" id="SSF56935">
    <property type="entry name" value="Porins"/>
    <property type="match status" value="1"/>
</dbReference>
<evidence type="ECO:0000313" key="3">
    <source>
        <dbReference type="Proteomes" id="UP000319771"/>
    </source>
</evidence>
<dbReference type="InterPro" id="IPR011486">
    <property type="entry name" value="BBP2"/>
</dbReference>
<dbReference type="Pfam" id="PF07642">
    <property type="entry name" value="BBP2"/>
    <property type="match status" value="1"/>
</dbReference>
<dbReference type="PROSITE" id="PS51257">
    <property type="entry name" value="PROKAR_LIPOPROTEIN"/>
    <property type="match status" value="1"/>
</dbReference>
<dbReference type="Proteomes" id="UP000319771">
    <property type="component" value="Unassembled WGS sequence"/>
</dbReference>
<keyword evidence="1" id="KW-0732">Signal</keyword>
<feature type="signal peptide" evidence="1">
    <location>
        <begin position="1"/>
        <end position="30"/>
    </location>
</feature>
<evidence type="ECO:0000256" key="1">
    <source>
        <dbReference type="SAM" id="SignalP"/>
    </source>
</evidence>